<proteinExistence type="inferred from homology"/>
<evidence type="ECO:0000256" key="4">
    <source>
        <dbReference type="ARBA" id="ARBA00022692"/>
    </source>
</evidence>
<dbReference type="OrthoDB" id="9768177at2"/>
<accession>W0RLP5</accession>
<dbReference type="PATRIC" id="fig|861299.3.peg.3748"/>
<dbReference type="Proteomes" id="UP000019151">
    <property type="component" value="Chromosome"/>
</dbReference>
<dbReference type="SUPFAM" id="SSF49452">
    <property type="entry name" value="Starch-binding domain-like"/>
    <property type="match status" value="1"/>
</dbReference>
<gene>
    <name evidence="13" type="ORF">J421_3693</name>
</gene>
<keyword evidence="5 9" id="KW-0798">TonB box</keyword>
<keyword evidence="7 8" id="KW-0998">Cell outer membrane</keyword>
<dbReference type="PROSITE" id="PS52016">
    <property type="entry name" value="TONB_DEPENDENT_REC_3"/>
    <property type="match status" value="1"/>
</dbReference>
<evidence type="ECO:0000313" key="14">
    <source>
        <dbReference type="Proteomes" id="UP000019151"/>
    </source>
</evidence>
<dbReference type="eggNOG" id="COG4771">
    <property type="taxonomic scope" value="Bacteria"/>
</dbReference>
<evidence type="ECO:0000256" key="7">
    <source>
        <dbReference type="ARBA" id="ARBA00023237"/>
    </source>
</evidence>
<dbReference type="Gene3D" id="2.40.170.20">
    <property type="entry name" value="TonB-dependent receptor, beta-barrel domain"/>
    <property type="match status" value="1"/>
</dbReference>
<dbReference type="EMBL" id="CP007128">
    <property type="protein sequence ID" value="AHG91230.1"/>
    <property type="molecule type" value="Genomic_DNA"/>
</dbReference>
<dbReference type="InterPro" id="IPR013784">
    <property type="entry name" value="Carb-bd-like_fold"/>
</dbReference>
<keyword evidence="4 8" id="KW-0812">Transmembrane</keyword>
<evidence type="ECO:0000256" key="3">
    <source>
        <dbReference type="ARBA" id="ARBA00022452"/>
    </source>
</evidence>
<dbReference type="RefSeq" id="WP_025412681.1">
    <property type="nucleotide sequence ID" value="NZ_CP007128.1"/>
</dbReference>
<dbReference type="InParanoid" id="W0RLP5"/>
<evidence type="ECO:0000256" key="8">
    <source>
        <dbReference type="PROSITE-ProRule" id="PRU01360"/>
    </source>
</evidence>
<keyword evidence="6 8" id="KW-0472">Membrane</keyword>
<feature type="domain" description="TonB-dependent receptor-like beta-barrel" evidence="11">
    <location>
        <begin position="422"/>
        <end position="871"/>
    </location>
</feature>
<protein>
    <submittedName>
        <fullName evidence="13">TonB-dependent outer membrane protein, SusC/RagA</fullName>
    </submittedName>
</protein>
<evidence type="ECO:0000256" key="5">
    <source>
        <dbReference type="ARBA" id="ARBA00023077"/>
    </source>
</evidence>
<organism evidence="13 14">
    <name type="scientific">Gemmatirosa kalamazoonensis</name>
    <dbReference type="NCBI Taxonomy" id="861299"/>
    <lineage>
        <taxon>Bacteria</taxon>
        <taxon>Pseudomonadati</taxon>
        <taxon>Gemmatimonadota</taxon>
        <taxon>Gemmatimonadia</taxon>
        <taxon>Gemmatimonadales</taxon>
        <taxon>Gemmatimonadaceae</taxon>
        <taxon>Gemmatirosa</taxon>
    </lineage>
</organism>
<dbReference type="NCBIfam" id="TIGR04057">
    <property type="entry name" value="SusC_RagA_signa"/>
    <property type="match status" value="1"/>
</dbReference>
<reference evidence="13 14" key="1">
    <citation type="journal article" date="2014" name="Genome Announc.">
        <title>Genome Sequence and Methylome of Soil Bacterium Gemmatirosa kalamazoonensis KBS708T, a Member of the Rarely Cultivated Gemmatimonadetes Phylum.</title>
        <authorList>
            <person name="Debruyn J.M."/>
            <person name="Radosevich M."/>
            <person name="Wommack K.E."/>
            <person name="Polson S.W."/>
            <person name="Hauser L.J."/>
            <person name="Fawaz M.N."/>
            <person name="Korlach J."/>
            <person name="Tsai Y.C."/>
        </authorList>
    </citation>
    <scope>NUCLEOTIDE SEQUENCE [LARGE SCALE GENOMIC DNA]</scope>
    <source>
        <strain evidence="13 14">KBS708</strain>
    </source>
</reference>
<dbReference type="InterPro" id="IPR012910">
    <property type="entry name" value="Plug_dom"/>
</dbReference>
<name>W0RLP5_9BACT</name>
<evidence type="ECO:0000256" key="2">
    <source>
        <dbReference type="ARBA" id="ARBA00022448"/>
    </source>
</evidence>
<feature type="signal peptide" evidence="10">
    <location>
        <begin position="1"/>
        <end position="28"/>
    </location>
</feature>
<dbReference type="Gene3D" id="2.60.40.1120">
    <property type="entry name" value="Carboxypeptidase-like, regulatory domain"/>
    <property type="match status" value="1"/>
</dbReference>
<dbReference type="STRING" id="861299.J421_3693"/>
<evidence type="ECO:0000313" key="13">
    <source>
        <dbReference type="EMBL" id="AHG91230.1"/>
    </source>
</evidence>
<dbReference type="GO" id="GO:0030246">
    <property type="term" value="F:carbohydrate binding"/>
    <property type="evidence" value="ECO:0007669"/>
    <property type="project" value="InterPro"/>
</dbReference>
<dbReference type="Pfam" id="PF00593">
    <property type="entry name" value="TonB_dep_Rec_b-barrel"/>
    <property type="match status" value="1"/>
</dbReference>
<dbReference type="Pfam" id="PF13715">
    <property type="entry name" value="CarbopepD_reg_2"/>
    <property type="match status" value="1"/>
</dbReference>
<keyword evidence="2 8" id="KW-0813">Transport</keyword>
<evidence type="ECO:0000259" key="11">
    <source>
        <dbReference type="Pfam" id="PF00593"/>
    </source>
</evidence>
<dbReference type="SUPFAM" id="SSF56935">
    <property type="entry name" value="Porins"/>
    <property type="match status" value="1"/>
</dbReference>
<dbReference type="InterPro" id="IPR023996">
    <property type="entry name" value="TonB-dep_OMP_SusC/RagA"/>
</dbReference>
<keyword evidence="10" id="KW-0732">Signal</keyword>
<dbReference type="InterPro" id="IPR000531">
    <property type="entry name" value="Beta-barrel_TonB"/>
</dbReference>
<dbReference type="Pfam" id="PF07715">
    <property type="entry name" value="Plug"/>
    <property type="match status" value="1"/>
</dbReference>
<dbReference type="NCBIfam" id="TIGR04056">
    <property type="entry name" value="OMP_RagA_SusC"/>
    <property type="match status" value="1"/>
</dbReference>
<feature type="domain" description="TonB-dependent receptor plug" evidence="12">
    <location>
        <begin position="132"/>
        <end position="264"/>
    </location>
</feature>
<keyword evidence="3 8" id="KW-1134">Transmembrane beta strand</keyword>
<evidence type="ECO:0000256" key="1">
    <source>
        <dbReference type="ARBA" id="ARBA00004571"/>
    </source>
</evidence>
<feature type="chain" id="PRO_5004795705" evidence="10">
    <location>
        <begin position="29"/>
        <end position="1033"/>
    </location>
</feature>
<dbReference type="Gene3D" id="2.170.130.10">
    <property type="entry name" value="TonB-dependent receptor, plug domain"/>
    <property type="match status" value="1"/>
</dbReference>
<evidence type="ECO:0000256" key="9">
    <source>
        <dbReference type="RuleBase" id="RU003357"/>
    </source>
</evidence>
<dbReference type="InterPro" id="IPR036942">
    <property type="entry name" value="Beta-barrel_TonB_sf"/>
</dbReference>
<dbReference type="HOGENOM" id="CLU_004317_2_1_0"/>
<sequence length="1033" mass="111881">MTPKFARAAGLLFCPLALAILAPRSVLAQSTGTIRGRVTESAAQAAVSDAQVSIAGTQLGALTNATGDFTILNVPAGTRQVTVRRIGYTPRSRTVTVVAGQTARVDFAVDKSAATLDQVVVTALGQTAVARTLGAAQQTVGGEQLATSQRDNFVNALQGRVAGVEVNSSSGIPGASTSITIRGISSISSSNQPLFVIDGLPMDNKTLNTGVLASDANSNTAFSNRGVDFTNRAADIDPNDIESVTVLKGPEAAALYGIDASNGAIIITTKRGRAGSQSFQYSNSFRVSNVRDEPAIQRVYGPSGVGTSTFQYFGTPYADTTHFYDNVAAFFQTGLSQNHNLNFSGGAADGRLNYRVSSGLVRTEGVIPNSKYDRVNVTGASNGQATKWLDADLSMNYSYATNDQPFKGDNGPLVGLLVWPVNNNAADYLTPAGTRRRVTTLTQGAEVDNPFFNVAKNKINSKNNRLIANLTFTLTPFSWGSLKTQLGSDSYTNQNLILRNPESAYGFSNNGILDQANDVTRNLTSQTIFTLNAQPILPNHLWVNGILGNAIYDNQSNVVALTGTNFLDPNFVSINNTSSRASLTTLGRLRRIGAFGQASFDFNHYLYVNVQGRNDWTSTIPRPNNSFFYPSLSTSFVFSDAFPSVRRFVTGRLKAAYADAGRDAAPYAYTPALEYKTTAGNGYGYGFWGPNRNLKPEFKKEYEVGAELAFFNDRFAVEPTFYRSQTTDQIVQNIRGSYGTGFILFNLNGATTRNQGLELVLRGTPLQRRDLSWDVLVNFDKHHGKVLSLPHDLVESYVSDTWLYGNVRAGTMPGLSTESLTGLFYLRNKAGQLLIDPTSGLPIRSADFIDAGYDRTPKYTVGVSNTIRYRKLSLDFLVDFRRGGDIFNATEQFLTARGLATSTLDRFTPRIIPGVLRDGKENSANPTPNNVVVVPAVNTGYYTGMSEELFIERNINWVWLRDVTLRYQIPPRIARNASIFVTGTDLFLSTNYTGLDPMTNGNTAAVGGSGAVGIDYANFPTPRGFNFGLKLGF</sequence>
<evidence type="ECO:0000256" key="6">
    <source>
        <dbReference type="ARBA" id="ARBA00023136"/>
    </source>
</evidence>
<evidence type="ECO:0000256" key="10">
    <source>
        <dbReference type="SAM" id="SignalP"/>
    </source>
</evidence>
<dbReference type="AlphaFoldDB" id="W0RLP5"/>
<dbReference type="KEGG" id="gba:J421_3693"/>
<dbReference type="InterPro" id="IPR037066">
    <property type="entry name" value="Plug_dom_sf"/>
</dbReference>
<dbReference type="GO" id="GO:0009279">
    <property type="term" value="C:cell outer membrane"/>
    <property type="evidence" value="ECO:0007669"/>
    <property type="project" value="UniProtKB-SubCell"/>
</dbReference>
<keyword evidence="14" id="KW-1185">Reference proteome</keyword>
<evidence type="ECO:0000259" key="12">
    <source>
        <dbReference type="Pfam" id="PF07715"/>
    </source>
</evidence>
<comment type="subcellular location">
    <subcellularLocation>
        <location evidence="1 8">Cell outer membrane</location>
        <topology evidence="1 8">Multi-pass membrane protein</topology>
    </subcellularLocation>
</comment>
<comment type="similarity">
    <text evidence="8 9">Belongs to the TonB-dependent receptor family.</text>
</comment>
<dbReference type="InterPro" id="IPR039426">
    <property type="entry name" value="TonB-dep_rcpt-like"/>
</dbReference>
<dbReference type="InterPro" id="IPR023997">
    <property type="entry name" value="TonB-dep_OMP_SusC/RagA_CS"/>
</dbReference>